<evidence type="ECO:0000313" key="2">
    <source>
        <dbReference type="Proteomes" id="UP000265520"/>
    </source>
</evidence>
<keyword evidence="2" id="KW-1185">Reference proteome</keyword>
<sequence length="39" mass="4020">MAHVGLLASQHPLAPYPVAPQAQVVVVVDQHGPLPPTLA</sequence>
<dbReference type="AlphaFoldDB" id="A0A392S4E8"/>
<dbReference type="Proteomes" id="UP000265520">
    <property type="component" value="Unassembled WGS sequence"/>
</dbReference>
<reference evidence="1 2" key="1">
    <citation type="journal article" date="2018" name="Front. Plant Sci.">
        <title>Red Clover (Trifolium pratense) and Zigzag Clover (T. medium) - A Picture of Genomic Similarities and Differences.</title>
        <authorList>
            <person name="Dluhosova J."/>
            <person name="Istvanek J."/>
            <person name="Nedelnik J."/>
            <person name="Repkova J."/>
        </authorList>
    </citation>
    <scope>NUCLEOTIDE SEQUENCE [LARGE SCALE GENOMIC DNA]</scope>
    <source>
        <strain evidence="2">cv. 10/8</strain>
        <tissue evidence="1">Leaf</tissue>
    </source>
</reference>
<evidence type="ECO:0000313" key="1">
    <source>
        <dbReference type="EMBL" id="MCI42756.1"/>
    </source>
</evidence>
<accession>A0A392S4E8</accession>
<name>A0A392S4E8_9FABA</name>
<protein>
    <submittedName>
        <fullName evidence="1">Uncharacterized protein</fullName>
    </submittedName>
</protein>
<organism evidence="1 2">
    <name type="scientific">Trifolium medium</name>
    <dbReference type="NCBI Taxonomy" id="97028"/>
    <lineage>
        <taxon>Eukaryota</taxon>
        <taxon>Viridiplantae</taxon>
        <taxon>Streptophyta</taxon>
        <taxon>Embryophyta</taxon>
        <taxon>Tracheophyta</taxon>
        <taxon>Spermatophyta</taxon>
        <taxon>Magnoliopsida</taxon>
        <taxon>eudicotyledons</taxon>
        <taxon>Gunneridae</taxon>
        <taxon>Pentapetalae</taxon>
        <taxon>rosids</taxon>
        <taxon>fabids</taxon>
        <taxon>Fabales</taxon>
        <taxon>Fabaceae</taxon>
        <taxon>Papilionoideae</taxon>
        <taxon>50 kb inversion clade</taxon>
        <taxon>NPAAA clade</taxon>
        <taxon>Hologalegina</taxon>
        <taxon>IRL clade</taxon>
        <taxon>Trifolieae</taxon>
        <taxon>Trifolium</taxon>
    </lineage>
</organism>
<proteinExistence type="predicted"/>
<dbReference type="EMBL" id="LXQA010308526">
    <property type="protein sequence ID" value="MCI42756.1"/>
    <property type="molecule type" value="Genomic_DNA"/>
</dbReference>
<comment type="caution">
    <text evidence="1">The sequence shown here is derived from an EMBL/GenBank/DDBJ whole genome shotgun (WGS) entry which is preliminary data.</text>
</comment>